<dbReference type="SUPFAM" id="SSF101478">
    <property type="entry name" value="ADP-ribosylglycohydrolase"/>
    <property type="match status" value="1"/>
</dbReference>
<dbReference type="InterPro" id="IPR036705">
    <property type="entry name" value="Ribosyl_crysJ1_sf"/>
</dbReference>
<dbReference type="KEGG" id="vg:80518813"/>
<dbReference type="GeneID" id="80518813"/>
<dbReference type="EMBL" id="KY523104">
    <property type="protein sequence ID" value="QKU35385.1"/>
    <property type="molecule type" value="Genomic_DNA"/>
</dbReference>
<comment type="similarity">
    <text evidence="1">Belongs to the ADP-ribosylglycohydrolase family.</text>
</comment>
<dbReference type="RefSeq" id="YP_010782049.1">
    <property type="nucleotide sequence ID" value="NC_075039.1"/>
</dbReference>
<dbReference type="Gene3D" id="1.10.4080.10">
    <property type="entry name" value="ADP-ribosylation/Crystallin J1"/>
    <property type="match status" value="1"/>
</dbReference>
<evidence type="ECO:0000256" key="1">
    <source>
        <dbReference type="ARBA" id="ARBA00010702"/>
    </source>
</evidence>
<dbReference type="PANTHER" id="PTHR16222:SF26">
    <property type="entry name" value="ADP-RIBOSYLHYDROLASE ARH1"/>
    <property type="match status" value="1"/>
</dbReference>
<dbReference type="GO" id="GO:0016787">
    <property type="term" value="F:hydrolase activity"/>
    <property type="evidence" value="ECO:0007669"/>
    <property type="project" value="UniProtKB-KW"/>
</dbReference>
<accession>A0A6N1NLL0</accession>
<reference evidence="3" key="1">
    <citation type="submission" date="2017-01" db="EMBL/GenBank/DDBJ databases">
        <authorList>
            <person name="Assis F.L."/>
            <person name="Abrahao J.S."/>
            <person name="Silva L."/>
            <person name="Khalil J.B."/>
            <person name="Rodrigues R."/>
            <person name="Silva L.S."/>
            <person name="Arantes T."/>
            <person name="Boratto P."/>
            <person name="Andrade M."/>
            <person name="Kroon E.G."/>
            <person name="Ribeiro B."/>
            <person name="Bergier I."/>
            <person name="Seligmann H."/>
            <person name="Ghigo E."/>
            <person name="Colson P."/>
            <person name="Levasseur A."/>
            <person name="Raoult D."/>
            <person name="Scola B.L."/>
        </authorList>
    </citation>
    <scope>NUCLEOTIDE SEQUENCE</scope>
    <source>
        <strain evidence="3">Soda lake</strain>
    </source>
</reference>
<dbReference type="InterPro" id="IPR050792">
    <property type="entry name" value="ADP-ribosylglycohydrolase"/>
</dbReference>
<dbReference type="PANTHER" id="PTHR16222">
    <property type="entry name" value="ADP-RIBOSYLGLYCOHYDROLASE"/>
    <property type="match status" value="1"/>
</dbReference>
<organism evidence="3">
    <name type="scientific">Tupanvirus soda lake</name>
    <dbReference type="NCBI Taxonomy" id="2126985"/>
    <lineage>
        <taxon>Viruses</taxon>
        <taxon>Varidnaviria</taxon>
        <taxon>Bamfordvirae</taxon>
        <taxon>Nucleocytoviricota</taxon>
        <taxon>Megaviricetes</taxon>
        <taxon>Imitervirales</taxon>
        <taxon>Mimiviridae</taxon>
        <taxon>Megamimivirinae</taxon>
        <taxon>Tupanvirus</taxon>
        <taxon>Tupanvirus salinum</taxon>
    </lineage>
</organism>
<dbReference type="InterPro" id="IPR005502">
    <property type="entry name" value="Ribosyl_crysJ1"/>
</dbReference>
<keyword evidence="2 3" id="KW-0378">Hydrolase</keyword>
<protein>
    <submittedName>
        <fullName evidence="3">ADP-ribosylglycohydrolase</fullName>
    </submittedName>
</protein>
<sequence>MSENINMDKNSKNLVEQIENTLSISRGIIIDMLMKKYNYDKKNAFRIEDIIHTQTRSSLLERYNFQEEFVFYKKQGKIDGKFQPTITKYPEFIGWSSVVMTIPFYQSLGDTIGYRNGDWEFNYGNVREGPDYVNDLIYEFIDFGGVNDMSIKNLYASDDTILYLATLEVLVNNFSSINDFGEKVKNAYIDTLPVIENRHPGDTTKISLEIQKNIAWDKLPYNKKAIAAGSAMRSGCIGMFFPGTHNRKRLIALSVESSRITHNSAIAILASVTAALFTAYSLEKVPIKEWPNKLLKLLESGLVDDYIKESRPNDFQDYIRDKILYVGQWKKYVELLFTGANPIMDTKSMRNPVRRYKYLIENFSKGCDIPGSCGDDAIIMAYDSLLRSVGTFEKLIVYSVLHPGDSDTVGSIAFSWYCGVYHTPRNEAIVGHNFSDLEFHDKIYDLMEKSIGTFVRIFYHDIYLHIAAKYLKKYAK</sequence>
<reference evidence="3" key="2">
    <citation type="journal article" date="2018" name="Nat. Commun.">
        <title>Tailed giant Tupanvirus possesses the most complete translational apparatus of the known virosphere.</title>
        <authorList>
            <person name="Abrahao J."/>
            <person name="Silva L."/>
            <person name="Silva L.S."/>
            <person name="Khalil J.Y.B."/>
            <person name="Rodrigues R."/>
            <person name="Arantes T."/>
            <person name="Assis F."/>
            <person name="Boratto P."/>
            <person name="Andrade M."/>
            <person name="Kroon E.G."/>
            <person name="Ribeiro B."/>
            <person name="Bergier I."/>
            <person name="Seligmann H."/>
            <person name="Ghigo E."/>
            <person name="Colson P."/>
            <person name="Levasseur A."/>
            <person name="Kroemer G."/>
            <person name="Raoult D."/>
            <person name="La Scola B."/>
        </authorList>
    </citation>
    <scope>NUCLEOTIDE SEQUENCE [LARGE SCALE GENOMIC DNA]</scope>
    <source>
        <strain evidence="3">Soda lake</strain>
    </source>
</reference>
<evidence type="ECO:0000256" key="2">
    <source>
        <dbReference type="ARBA" id="ARBA00022801"/>
    </source>
</evidence>
<proteinExistence type="inferred from homology"/>
<name>A0A6N1NLL0_9VIRU</name>
<dbReference type="Pfam" id="PF03747">
    <property type="entry name" value="ADP_ribosyl_GH"/>
    <property type="match status" value="1"/>
</dbReference>
<evidence type="ECO:0000313" key="3">
    <source>
        <dbReference type="EMBL" id="QKU35385.1"/>
    </source>
</evidence>